<proteinExistence type="predicted"/>
<dbReference type="InterPro" id="IPR044156">
    <property type="entry name" value="Galectin-like"/>
</dbReference>
<dbReference type="InterPro" id="IPR001079">
    <property type="entry name" value="Galectin_CRD"/>
</dbReference>
<dbReference type="Pfam" id="PF00337">
    <property type="entry name" value="Gal-bind_lectin"/>
    <property type="match status" value="2"/>
</dbReference>
<evidence type="ECO:0000259" key="4">
    <source>
        <dbReference type="PROSITE" id="PS51304"/>
    </source>
</evidence>
<feature type="domain" description="Galectin" evidence="4">
    <location>
        <begin position="1"/>
        <end position="71"/>
    </location>
</feature>
<dbReference type="SUPFAM" id="SSF49899">
    <property type="entry name" value="Concanavalin A-like lectins/glucanases"/>
    <property type="match status" value="2"/>
</dbReference>
<comment type="caution">
    <text evidence="5">The sequence shown here is derived from an EMBL/GenBank/DDBJ whole genome shotgun (WGS) entry which is preliminary data.</text>
</comment>
<sequence length="245" mass="27464">MHNAYGAGVTVSFGHFSSSTDETVWHTKAHVCLQVAFNNHHFADFNHRLHYYMVERIKVDGCVRIHRVEQTLARSCSQPQRMLLRCEPAAVCNSLPQPVQPNTVCSPPTPFLYMLPGGCLQPGLTVQLSGRPLRDAKSFSVSFQCGGPGSDIAFHFSPHFHEKSVVCNSFQNGGWGTEERPCQSCFPFAPGVHFDLLIQVLGCAFDVTVNGHYYLQFQHRLQPLHRVTHLFVEGDVLLASCRFQH</sequence>
<dbReference type="Gene3D" id="2.60.120.200">
    <property type="match status" value="2"/>
</dbReference>
<keyword evidence="1 3" id="KW-0430">Lectin</keyword>
<dbReference type="AlphaFoldDB" id="A0AAQ4F4N7"/>
<dbReference type="PANTHER" id="PTHR11346">
    <property type="entry name" value="GALECTIN"/>
    <property type="match status" value="1"/>
</dbReference>
<dbReference type="PANTHER" id="PTHR11346:SF176">
    <property type="entry name" value="32 KDA BETA-GALACTOSIDE-BINDING LECTIN LEC-3"/>
    <property type="match status" value="1"/>
</dbReference>
<dbReference type="PROSITE" id="PS51304">
    <property type="entry name" value="GALECTIN"/>
    <property type="match status" value="2"/>
</dbReference>
<dbReference type="SMART" id="SM00276">
    <property type="entry name" value="GLECT"/>
    <property type="match status" value="1"/>
</dbReference>
<keyword evidence="2" id="KW-0677">Repeat</keyword>
<gene>
    <name evidence="5" type="ORF">V5799_016605</name>
</gene>
<dbReference type="FunFam" id="2.60.120.200:FF:000124">
    <property type="entry name" value="Galectin-4"/>
    <property type="match status" value="1"/>
</dbReference>
<protein>
    <recommendedName>
        <fullName evidence="3">Galectin</fullName>
    </recommendedName>
</protein>
<evidence type="ECO:0000256" key="2">
    <source>
        <dbReference type="ARBA" id="ARBA00022737"/>
    </source>
</evidence>
<evidence type="ECO:0000256" key="3">
    <source>
        <dbReference type="RuleBase" id="RU102079"/>
    </source>
</evidence>
<dbReference type="InterPro" id="IPR013320">
    <property type="entry name" value="ConA-like_dom_sf"/>
</dbReference>
<evidence type="ECO:0000313" key="5">
    <source>
        <dbReference type="EMBL" id="KAK8782057.1"/>
    </source>
</evidence>
<dbReference type="CDD" id="cd00070">
    <property type="entry name" value="GLECT"/>
    <property type="match status" value="1"/>
</dbReference>
<keyword evidence="6" id="KW-1185">Reference proteome</keyword>
<accession>A0AAQ4F4N7</accession>
<dbReference type="Proteomes" id="UP001321473">
    <property type="component" value="Unassembled WGS sequence"/>
</dbReference>
<dbReference type="GO" id="GO:0016936">
    <property type="term" value="F:galactoside binding"/>
    <property type="evidence" value="ECO:0007669"/>
    <property type="project" value="TreeGrafter"/>
</dbReference>
<organism evidence="5 6">
    <name type="scientific">Amblyomma americanum</name>
    <name type="common">Lone star tick</name>
    <dbReference type="NCBI Taxonomy" id="6943"/>
    <lineage>
        <taxon>Eukaryota</taxon>
        <taxon>Metazoa</taxon>
        <taxon>Ecdysozoa</taxon>
        <taxon>Arthropoda</taxon>
        <taxon>Chelicerata</taxon>
        <taxon>Arachnida</taxon>
        <taxon>Acari</taxon>
        <taxon>Parasitiformes</taxon>
        <taxon>Ixodida</taxon>
        <taxon>Ixodoidea</taxon>
        <taxon>Ixodidae</taxon>
        <taxon>Amblyomminae</taxon>
        <taxon>Amblyomma</taxon>
    </lineage>
</organism>
<evidence type="ECO:0000256" key="1">
    <source>
        <dbReference type="ARBA" id="ARBA00022734"/>
    </source>
</evidence>
<feature type="domain" description="Galectin" evidence="4">
    <location>
        <begin position="112"/>
        <end position="244"/>
    </location>
</feature>
<dbReference type="SMART" id="SM00908">
    <property type="entry name" value="Gal-bind_lectin"/>
    <property type="match status" value="1"/>
</dbReference>
<dbReference type="EMBL" id="JARKHS020007049">
    <property type="protein sequence ID" value="KAK8782057.1"/>
    <property type="molecule type" value="Genomic_DNA"/>
</dbReference>
<dbReference type="GO" id="GO:0030246">
    <property type="term" value="F:carbohydrate binding"/>
    <property type="evidence" value="ECO:0007669"/>
    <property type="project" value="UniProtKB-UniRule"/>
</dbReference>
<name>A0AAQ4F4N7_AMBAM</name>
<evidence type="ECO:0000313" key="6">
    <source>
        <dbReference type="Proteomes" id="UP001321473"/>
    </source>
</evidence>
<reference evidence="5 6" key="1">
    <citation type="journal article" date="2023" name="Arcadia Sci">
        <title>De novo assembly of a long-read Amblyomma americanum tick genome.</title>
        <authorList>
            <person name="Chou S."/>
            <person name="Poskanzer K.E."/>
            <person name="Rollins M."/>
            <person name="Thuy-Boun P.S."/>
        </authorList>
    </citation>
    <scope>NUCLEOTIDE SEQUENCE [LARGE SCALE GENOMIC DNA]</scope>
    <source>
        <strain evidence="5">F_SG_1</strain>
        <tissue evidence="5">Salivary glands</tissue>
    </source>
</reference>